<gene>
    <name evidence="1" type="ORF">C3942_15405</name>
</gene>
<organism evidence="1 2">
    <name type="scientific">Solimonas fluminis</name>
    <dbReference type="NCBI Taxonomy" id="2086571"/>
    <lineage>
        <taxon>Bacteria</taxon>
        <taxon>Pseudomonadati</taxon>
        <taxon>Pseudomonadota</taxon>
        <taxon>Gammaproteobacteria</taxon>
        <taxon>Nevskiales</taxon>
        <taxon>Nevskiaceae</taxon>
        <taxon>Solimonas</taxon>
    </lineage>
</organism>
<name>A0A2S5TE52_9GAMM</name>
<evidence type="ECO:0000313" key="2">
    <source>
        <dbReference type="Proteomes" id="UP000238220"/>
    </source>
</evidence>
<dbReference type="AlphaFoldDB" id="A0A2S5TE52"/>
<comment type="caution">
    <text evidence="1">The sequence shown here is derived from an EMBL/GenBank/DDBJ whole genome shotgun (WGS) entry which is preliminary data.</text>
</comment>
<dbReference type="EMBL" id="PSNW01000008">
    <property type="protein sequence ID" value="PPE73202.1"/>
    <property type="molecule type" value="Genomic_DNA"/>
</dbReference>
<proteinExistence type="predicted"/>
<keyword evidence="2" id="KW-1185">Reference proteome</keyword>
<accession>A0A2S5TE52</accession>
<evidence type="ECO:0000313" key="1">
    <source>
        <dbReference type="EMBL" id="PPE73202.1"/>
    </source>
</evidence>
<sequence length="231" mass="25724">MLGFTGMVHAGERPAAIGAYVEALSKVEQASQPLSLEPLMAAALAAQDALMEIQGLGDQAWIERLDEAGYQKLQADLRGFRLSRGYDIYAQPDPAFLDALAQQHGLAADRDFFRLYRRYWNEDLLPAYLSIGKRPTPCVRFGEGVLQDQYAGWSEYVRLYPESYQGFTRQTLADLEEAVGLGVCTCTDAASVQRELGSFVERFPNSPVAAKVRSRLVELKETPDLRPVLCR</sequence>
<protein>
    <submittedName>
        <fullName evidence="1">Uncharacterized protein</fullName>
    </submittedName>
</protein>
<reference evidence="1 2" key="1">
    <citation type="submission" date="2018-02" db="EMBL/GenBank/DDBJ databases">
        <title>Genome sequencing of Solimonas sp. HR-BB.</title>
        <authorList>
            <person name="Lee Y."/>
            <person name="Jeon C.O."/>
        </authorList>
    </citation>
    <scope>NUCLEOTIDE SEQUENCE [LARGE SCALE GENOMIC DNA]</scope>
    <source>
        <strain evidence="1 2">HR-BB</strain>
    </source>
</reference>
<dbReference type="Proteomes" id="UP000238220">
    <property type="component" value="Unassembled WGS sequence"/>
</dbReference>